<gene>
    <name evidence="1" type="ORF">CSOJ01_05361</name>
</gene>
<protein>
    <submittedName>
        <fullName evidence="1">Uncharacterized protein</fullName>
    </submittedName>
</protein>
<dbReference type="EMBL" id="WIGN01000067">
    <property type="protein sequence ID" value="KAF6812080.1"/>
    <property type="molecule type" value="Genomic_DNA"/>
</dbReference>
<sequence>METVNQPMSCLMRAGCWAVESLGSTFREGRTADHRIRYGGVGDVDIKEGADWIGLTTHRREVSKMEKVSRDGIVPTRSWSTEIIIIVSCSGIQRRDEYP</sequence>
<evidence type="ECO:0000313" key="2">
    <source>
        <dbReference type="Proteomes" id="UP000652219"/>
    </source>
</evidence>
<dbReference type="AlphaFoldDB" id="A0A8H6JFC7"/>
<accession>A0A8H6JFC7</accession>
<organism evidence="1 2">
    <name type="scientific">Colletotrichum sojae</name>
    <dbReference type="NCBI Taxonomy" id="2175907"/>
    <lineage>
        <taxon>Eukaryota</taxon>
        <taxon>Fungi</taxon>
        <taxon>Dikarya</taxon>
        <taxon>Ascomycota</taxon>
        <taxon>Pezizomycotina</taxon>
        <taxon>Sordariomycetes</taxon>
        <taxon>Hypocreomycetidae</taxon>
        <taxon>Glomerellales</taxon>
        <taxon>Glomerellaceae</taxon>
        <taxon>Colletotrichum</taxon>
        <taxon>Colletotrichum orchidearum species complex</taxon>
    </lineage>
</organism>
<comment type="caution">
    <text evidence="1">The sequence shown here is derived from an EMBL/GenBank/DDBJ whole genome shotgun (WGS) entry which is preliminary data.</text>
</comment>
<keyword evidence="2" id="KW-1185">Reference proteome</keyword>
<evidence type="ECO:0000313" key="1">
    <source>
        <dbReference type="EMBL" id="KAF6812080.1"/>
    </source>
</evidence>
<name>A0A8H6JFC7_9PEZI</name>
<reference evidence="1 2" key="1">
    <citation type="journal article" date="2020" name="Phytopathology">
        <title>Genome Sequence Resources of Colletotrichum truncatum, C. plurivorum, C. musicola, and C. sojae: Four Species Pathogenic to Soybean (Glycine max).</title>
        <authorList>
            <person name="Rogerio F."/>
            <person name="Boufleur T.R."/>
            <person name="Ciampi-Guillardi M."/>
            <person name="Sukno S.A."/>
            <person name="Thon M.R."/>
            <person name="Massola Junior N.S."/>
            <person name="Baroncelli R."/>
        </authorList>
    </citation>
    <scope>NUCLEOTIDE SEQUENCE [LARGE SCALE GENOMIC DNA]</scope>
    <source>
        <strain evidence="1 2">LFN0009</strain>
    </source>
</reference>
<dbReference type="Proteomes" id="UP000652219">
    <property type="component" value="Unassembled WGS sequence"/>
</dbReference>
<proteinExistence type="predicted"/>